<keyword evidence="2" id="KW-1185">Reference proteome</keyword>
<feature type="non-terminal residue" evidence="1">
    <location>
        <position position="47"/>
    </location>
</feature>
<proteinExistence type="predicted"/>
<dbReference type="Proteomes" id="UP000265520">
    <property type="component" value="Unassembled WGS sequence"/>
</dbReference>
<comment type="caution">
    <text evidence="1">The sequence shown here is derived from an EMBL/GenBank/DDBJ whole genome shotgun (WGS) entry which is preliminary data.</text>
</comment>
<name>A0A392SCG4_9FABA</name>
<evidence type="ECO:0000313" key="2">
    <source>
        <dbReference type="Proteomes" id="UP000265520"/>
    </source>
</evidence>
<organism evidence="1 2">
    <name type="scientific">Trifolium medium</name>
    <dbReference type="NCBI Taxonomy" id="97028"/>
    <lineage>
        <taxon>Eukaryota</taxon>
        <taxon>Viridiplantae</taxon>
        <taxon>Streptophyta</taxon>
        <taxon>Embryophyta</taxon>
        <taxon>Tracheophyta</taxon>
        <taxon>Spermatophyta</taxon>
        <taxon>Magnoliopsida</taxon>
        <taxon>eudicotyledons</taxon>
        <taxon>Gunneridae</taxon>
        <taxon>Pentapetalae</taxon>
        <taxon>rosids</taxon>
        <taxon>fabids</taxon>
        <taxon>Fabales</taxon>
        <taxon>Fabaceae</taxon>
        <taxon>Papilionoideae</taxon>
        <taxon>50 kb inversion clade</taxon>
        <taxon>NPAAA clade</taxon>
        <taxon>Hologalegina</taxon>
        <taxon>IRL clade</taxon>
        <taxon>Trifolieae</taxon>
        <taxon>Trifolium</taxon>
    </lineage>
</organism>
<sequence length="47" mass="5543">MFVEDLRTTNIIGDVNFVCWNFNKKRVELLLKPLNLDQTIKPKVLPK</sequence>
<accession>A0A392SCG4</accession>
<dbReference type="AlphaFoldDB" id="A0A392SCG4"/>
<evidence type="ECO:0000313" key="1">
    <source>
        <dbReference type="EMBL" id="MCI46132.1"/>
    </source>
</evidence>
<dbReference type="EMBL" id="LXQA010353107">
    <property type="protein sequence ID" value="MCI46132.1"/>
    <property type="molecule type" value="Genomic_DNA"/>
</dbReference>
<protein>
    <submittedName>
        <fullName evidence="1">Uncharacterized protein</fullName>
    </submittedName>
</protein>
<reference evidence="1 2" key="1">
    <citation type="journal article" date="2018" name="Front. Plant Sci.">
        <title>Red Clover (Trifolium pratense) and Zigzag Clover (T. medium) - A Picture of Genomic Similarities and Differences.</title>
        <authorList>
            <person name="Dluhosova J."/>
            <person name="Istvanek J."/>
            <person name="Nedelnik J."/>
            <person name="Repkova J."/>
        </authorList>
    </citation>
    <scope>NUCLEOTIDE SEQUENCE [LARGE SCALE GENOMIC DNA]</scope>
    <source>
        <strain evidence="2">cv. 10/8</strain>
        <tissue evidence="1">Leaf</tissue>
    </source>
</reference>